<dbReference type="PROSITE" id="PS50894">
    <property type="entry name" value="HPT"/>
    <property type="match status" value="1"/>
</dbReference>
<dbReference type="PRINTS" id="PR00344">
    <property type="entry name" value="BCTRLSENSOR"/>
</dbReference>
<dbReference type="CDD" id="cd00130">
    <property type="entry name" value="PAS"/>
    <property type="match status" value="1"/>
</dbReference>
<dbReference type="CDD" id="cd17546">
    <property type="entry name" value="REC_hyHK_CKI1_RcsC-like"/>
    <property type="match status" value="1"/>
</dbReference>
<evidence type="ECO:0000256" key="2">
    <source>
        <dbReference type="ARBA" id="ARBA00004651"/>
    </source>
</evidence>
<dbReference type="PANTHER" id="PTHR45339:SF1">
    <property type="entry name" value="HYBRID SIGNAL TRANSDUCTION HISTIDINE KINASE J"/>
    <property type="match status" value="1"/>
</dbReference>
<evidence type="ECO:0000256" key="6">
    <source>
        <dbReference type="ARBA" id="ARBA00022679"/>
    </source>
</evidence>
<name>A0A6S6TT50_9BACT</name>
<keyword evidence="6" id="KW-0808">Transferase</keyword>
<dbReference type="PROSITE" id="PS50110">
    <property type="entry name" value="RESPONSE_REGULATORY"/>
    <property type="match status" value="1"/>
</dbReference>
<dbReference type="InterPro" id="IPR003661">
    <property type="entry name" value="HisK_dim/P_dom"/>
</dbReference>
<dbReference type="Gene3D" id="1.20.120.160">
    <property type="entry name" value="HPT domain"/>
    <property type="match status" value="1"/>
</dbReference>
<comment type="subunit">
    <text evidence="14">At low DSF concentrations, interacts with RpfF.</text>
</comment>
<dbReference type="PROSITE" id="PS50112">
    <property type="entry name" value="PAS"/>
    <property type="match status" value="1"/>
</dbReference>
<dbReference type="InterPro" id="IPR004358">
    <property type="entry name" value="Sig_transdc_His_kin-like_C"/>
</dbReference>
<evidence type="ECO:0000259" key="20">
    <source>
        <dbReference type="PROSITE" id="PS50112"/>
    </source>
</evidence>
<gene>
    <name evidence="23" type="ORF">HELGO_WM5715</name>
</gene>
<accession>A0A6S6TT50</accession>
<evidence type="ECO:0000256" key="4">
    <source>
        <dbReference type="ARBA" id="ARBA00022475"/>
    </source>
</evidence>
<evidence type="ECO:0000256" key="10">
    <source>
        <dbReference type="ARBA" id="ARBA00022840"/>
    </source>
</evidence>
<evidence type="ECO:0000313" key="23">
    <source>
        <dbReference type="EMBL" id="CAA6822544.1"/>
    </source>
</evidence>
<dbReference type="PANTHER" id="PTHR45339">
    <property type="entry name" value="HYBRID SIGNAL TRANSDUCTION HISTIDINE KINASE J"/>
    <property type="match status" value="1"/>
</dbReference>
<dbReference type="AlphaFoldDB" id="A0A6S6TT50"/>
<dbReference type="CDD" id="cd00082">
    <property type="entry name" value="HisKA"/>
    <property type="match status" value="1"/>
</dbReference>
<dbReference type="Pfam" id="PF02518">
    <property type="entry name" value="HATPase_c"/>
    <property type="match status" value="1"/>
</dbReference>
<dbReference type="Pfam" id="PF13426">
    <property type="entry name" value="PAS_9"/>
    <property type="match status" value="1"/>
</dbReference>
<dbReference type="InterPro" id="IPR003594">
    <property type="entry name" value="HATPase_dom"/>
</dbReference>
<evidence type="ECO:0000256" key="1">
    <source>
        <dbReference type="ARBA" id="ARBA00000085"/>
    </source>
</evidence>
<evidence type="ECO:0000259" key="18">
    <source>
        <dbReference type="PROSITE" id="PS50109"/>
    </source>
</evidence>
<dbReference type="SUPFAM" id="SSF55785">
    <property type="entry name" value="PYP-like sensor domain (PAS domain)"/>
    <property type="match status" value="1"/>
</dbReference>
<protein>
    <recommendedName>
        <fullName evidence="15">Sensory/regulatory protein RpfC</fullName>
        <ecNumber evidence="3">2.7.13.3</ecNumber>
    </recommendedName>
</protein>
<dbReference type="SUPFAM" id="SSF55874">
    <property type="entry name" value="ATPase domain of HSP90 chaperone/DNA topoisomerase II/histidine kinase"/>
    <property type="match status" value="1"/>
</dbReference>
<evidence type="ECO:0000256" key="14">
    <source>
        <dbReference type="ARBA" id="ARBA00064003"/>
    </source>
</evidence>
<keyword evidence="4" id="KW-1003">Cell membrane</keyword>
<keyword evidence="12" id="KW-0902">Two-component regulatory system</keyword>
<dbReference type="CDD" id="cd16922">
    <property type="entry name" value="HATPase_EvgS-ArcB-TorS-like"/>
    <property type="match status" value="1"/>
</dbReference>
<sequence length="962" mass="110694">MNRLLKRQLKQVYGKEFNFNGLDDLAQKLITRVDDAYDDLDTEKTFLENTIRTNTEELTEAYETIEKHNLRLKDEIVEKKLTFEQYLDAIDASYLVSKSDKNGIITYVNDQFVETSGFSREELIGSPHNIVRHPQTDAEIFKNLWQTLHQNKIWRGQIRNRMKQGGSYYVYATIFPLVDNSGNVLEYIAVRNDITKRVEAERRLKKEQQYNKMLFNDQENIVFTANRKGILEANQKFLETFGFQSVKAFREKYNCICELFIEKEGYVKATTSEKHWTEDIFDLPEKQHKVLVKDVYGLERIFTVNLKSVAFDDENFVIASFTDITELEYAREMAEASEKAKSEFMANMSHEIRTPMNGIVGFTNLLSKSNLTPKQRQFTQYIQGSTSILLQIVNDILDFSKIESGHLSLDLVETNPFIDIRNSMHIFKAQAAQKEISFIINIDSAISECLLMDRLRVIQILTNLINNAIKFTPKNGTVEFCLRSLEKIKDKERILFSVKDTGIGIPKVRQESIFKSFIQADNSTTRNFGGTGLGLSIGSSLCELMGSRLQLESTEGKGSRFFFELELEISETDSTLANQIKYNPIYVLDYEGKIYEDVITQLKHFKLEVIACSFEELFYNEVNEDNIIVSFNHRQYKGLSRISSKIILIDESNEAHHLANEENILYHIGMYDETPSILYNAILDYNVQGDIEENTIEKEVLGLNILVAEDYPLNRILIEEMLSEYGINPDFAFNGQEAIEYVKLKKYDMVFMDINMPVMNGTDATKAIRDAGIDVPIIALTANALEGDRERYLSQGMDNYISKPIDPEELNILLKKYKNLHKENQKGELIMKDNIMNEKELNIDVFVASLLEAKASLQFSIPIIIRLFESFLTNSLDNVDGLIAAEKEGDKENLYQKAHALRGTSMSLKFNNISELCKTIEYSALDKKEIDYVSLIGEVEKEMRFIEANHKKIIEVLLSRSL</sequence>
<evidence type="ECO:0000256" key="8">
    <source>
        <dbReference type="ARBA" id="ARBA00022741"/>
    </source>
</evidence>
<keyword evidence="9" id="KW-0418">Kinase</keyword>
<dbReference type="SUPFAM" id="SSF52172">
    <property type="entry name" value="CheY-like"/>
    <property type="match status" value="1"/>
</dbReference>
<dbReference type="Gene3D" id="3.40.50.2300">
    <property type="match status" value="1"/>
</dbReference>
<dbReference type="FunFam" id="1.10.287.130:FF:000002">
    <property type="entry name" value="Two-component osmosensing histidine kinase"/>
    <property type="match status" value="1"/>
</dbReference>
<comment type="catalytic activity">
    <reaction evidence="1">
        <text>ATP + protein L-histidine = ADP + protein N-phospho-L-histidine.</text>
        <dbReference type="EC" id="2.7.13.3"/>
    </reaction>
</comment>
<dbReference type="InterPro" id="IPR001610">
    <property type="entry name" value="PAC"/>
</dbReference>
<evidence type="ECO:0000256" key="13">
    <source>
        <dbReference type="ARBA" id="ARBA00023136"/>
    </source>
</evidence>
<dbReference type="SMART" id="SM00091">
    <property type="entry name" value="PAS"/>
    <property type="match status" value="2"/>
</dbReference>
<feature type="domain" description="HPt" evidence="22">
    <location>
        <begin position="860"/>
        <end position="960"/>
    </location>
</feature>
<dbReference type="InterPro" id="IPR036641">
    <property type="entry name" value="HPT_dom_sf"/>
</dbReference>
<keyword evidence="10" id="KW-0067">ATP-binding</keyword>
<evidence type="ECO:0000256" key="5">
    <source>
        <dbReference type="ARBA" id="ARBA00022553"/>
    </source>
</evidence>
<dbReference type="InterPro" id="IPR001789">
    <property type="entry name" value="Sig_transdc_resp-reg_receiver"/>
</dbReference>
<keyword evidence="5 17" id="KW-0597">Phosphoprotein</keyword>
<dbReference type="InterPro" id="IPR011006">
    <property type="entry name" value="CheY-like_superfamily"/>
</dbReference>
<evidence type="ECO:0000256" key="9">
    <source>
        <dbReference type="ARBA" id="ARBA00022777"/>
    </source>
</evidence>
<evidence type="ECO:0000256" key="3">
    <source>
        <dbReference type="ARBA" id="ARBA00012438"/>
    </source>
</evidence>
<dbReference type="Pfam" id="PF01627">
    <property type="entry name" value="Hpt"/>
    <property type="match status" value="1"/>
</dbReference>
<feature type="domain" description="PAC" evidence="21">
    <location>
        <begin position="154"/>
        <end position="206"/>
    </location>
</feature>
<dbReference type="InterPro" id="IPR000014">
    <property type="entry name" value="PAS"/>
</dbReference>
<keyword evidence="8" id="KW-0547">Nucleotide-binding</keyword>
<dbReference type="NCBIfam" id="TIGR00229">
    <property type="entry name" value="sensory_box"/>
    <property type="match status" value="1"/>
</dbReference>
<dbReference type="InterPro" id="IPR036097">
    <property type="entry name" value="HisK_dim/P_sf"/>
</dbReference>
<keyword evidence="7" id="KW-0812">Transmembrane</keyword>
<evidence type="ECO:0000256" key="7">
    <source>
        <dbReference type="ARBA" id="ARBA00022692"/>
    </source>
</evidence>
<dbReference type="Pfam" id="PF00512">
    <property type="entry name" value="HisKA"/>
    <property type="match status" value="1"/>
</dbReference>
<dbReference type="Gene3D" id="3.30.565.10">
    <property type="entry name" value="Histidine kinase-like ATPase, C-terminal domain"/>
    <property type="match status" value="1"/>
</dbReference>
<dbReference type="InterPro" id="IPR008207">
    <property type="entry name" value="Sig_transdc_His_kin_Hpt_dom"/>
</dbReference>
<dbReference type="SMART" id="SM00448">
    <property type="entry name" value="REC"/>
    <property type="match status" value="1"/>
</dbReference>
<evidence type="ECO:0000256" key="15">
    <source>
        <dbReference type="ARBA" id="ARBA00068150"/>
    </source>
</evidence>
<dbReference type="SMART" id="SM00086">
    <property type="entry name" value="PAC"/>
    <property type="match status" value="1"/>
</dbReference>
<dbReference type="InterPro" id="IPR000700">
    <property type="entry name" value="PAS-assoc_C"/>
</dbReference>
<evidence type="ECO:0000259" key="19">
    <source>
        <dbReference type="PROSITE" id="PS50110"/>
    </source>
</evidence>
<dbReference type="EC" id="2.7.13.3" evidence="3"/>
<feature type="domain" description="Response regulatory" evidence="19">
    <location>
        <begin position="704"/>
        <end position="818"/>
    </location>
</feature>
<dbReference type="PROSITE" id="PS50109">
    <property type="entry name" value="HIS_KIN"/>
    <property type="match status" value="1"/>
</dbReference>
<dbReference type="FunFam" id="3.30.565.10:FF:000010">
    <property type="entry name" value="Sensor histidine kinase RcsC"/>
    <property type="match status" value="1"/>
</dbReference>
<feature type="domain" description="Histidine kinase" evidence="18">
    <location>
        <begin position="347"/>
        <end position="569"/>
    </location>
</feature>
<evidence type="ECO:0000256" key="11">
    <source>
        <dbReference type="ARBA" id="ARBA00022989"/>
    </source>
</evidence>
<dbReference type="InterPro" id="IPR036890">
    <property type="entry name" value="HATPase_C_sf"/>
</dbReference>
<dbReference type="SMART" id="SM00388">
    <property type="entry name" value="HisKA"/>
    <property type="match status" value="1"/>
</dbReference>
<dbReference type="InterPro" id="IPR005467">
    <property type="entry name" value="His_kinase_dom"/>
</dbReference>
<dbReference type="InterPro" id="IPR035965">
    <property type="entry name" value="PAS-like_dom_sf"/>
</dbReference>
<reference evidence="23" key="1">
    <citation type="submission" date="2020-01" db="EMBL/GenBank/DDBJ databases">
        <authorList>
            <person name="Meier V. D."/>
            <person name="Meier V D."/>
        </authorList>
    </citation>
    <scope>NUCLEOTIDE SEQUENCE</scope>
    <source>
        <strain evidence="23">HLG_WM_MAG_05</strain>
    </source>
</reference>
<dbReference type="SMART" id="SM00387">
    <property type="entry name" value="HATPase_c"/>
    <property type="match status" value="1"/>
</dbReference>
<evidence type="ECO:0000256" key="16">
    <source>
        <dbReference type="PROSITE-ProRule" id="PRU00110"/>
    </source>
</evidence>
<dbReference type="EMBL" id="CACVAU010000064">
    <property type="protein sequence ID" value="CAA6822544.1"/>
    <property type="molecule type" value="Genomic_DNA"/>
</dbReference>
<dbReference type="Gene3D" id="1.10.287.130">
    <property type="match status" value="1"/>
</dbReference>
<dbReference type="Gene3D" id="3.30.450.20">
    <property type="entry name" value="PAS domain"/>
    <property type="match status" value="2"/>
</dbReference>
<proteinExistence type="predicted"/>
<feature type="domain" description="PAS" evidence="20">
    <location>
        <begin position="100"/>
        <end position="151"/>
    </location>
</feature>
<evidence type="ECO:0000259" key="21">
    <source>
        <dbReference type="PROSITE" id="PS50113"/>
    </source>
</evidence>
<keyword evidence="11" id="KW-1133">Transmembrane helix</keyword>
<evidence type="ECO:0000259" key="22">
    <source>
        <dbReference type="PROSITE" id="PS50894"/>
    </source>
</evidence>
<dbReference type="SUPFAM" id="SSF47226">
    <property type="entry name" value="Histidine-containing phosphotransfer domain, HPT domain"/>
    <property type="match status" value="1"/>
</dbReference>
<evidence type="ECO:0000256" key="17">
    <source>
        <dbReference type="PROSITE-ProRule" id="PRU00169"/>
    </source>
</evidence>
<dbReference type="GO" id="GO:0005886">
    <property type="term" value="C:plasma membrane"/>
    <property type="evidence" value="ECO:0007669"/>
    <property type="project" value="UniProtKB-SubCell"/>
</dbReference>
<dbReference type="InterPro" id="IPR013655">
    <property type="entry name" value="PAS_fold_3"/>
</dbReference>
<evidence type="ECO:0000256" key="12">
    <source>
        <dbReference type="ARBA" id="ARBA00023012"/>
    </source>
</evidence>
<dbReference type="Pfam" id="PF00072">
    <property type="entry name" value="Response_reg"/>
    <property type="match status" value="1"/>
</dbReference>
<dbReference type="Pfam" id="PF08447">
    <property type="entry name" value="PAS_3"/>
    <property type="match status" value="1"/>
</dbReference>
<dbReference type="SUPFAM" id="SSF47384">
    <property type="entry name" value="Homodimeric domain of signal transducing histidine kinase"/>
    <property type="match status" value="1"/>
</dbReference>
<feature type="modified residue" description="4-aspartylphosphate" evidence="17">
    <location>
        <position position="753"/>
    </location>
</feature>
<dbReference type="PROSITE" id="PS50113">
    <property type="entry name" value="PAC"/>
    <property type="match status" value="1"/>
</dbReference>
<feature type="modified residue" description="Phosphohistidine" evidence="16">
    <location>
        <position position="899"/>
    </location>
</feature>
<comment type="subcellular location">
    <subcellularLocation>
        <location evidence="2">Cell membrane</location>
        <topology evidence="2">Multi-pass membrane protein</topology>
    </subcellularLocation>
</comment>
<organism evidence="23">
    <name type="scientific">uncultured Sulfurovum sp</name>
    <dbReference type="NCBI Taxonomy" id="269237"/>
    <lineage>
        <taxon>Bacteria</taxon>
        <taxon>Pseudomonadati</taxon>
        <taxon>Campylobacterota</taxon>
        <taxon>Epsilonproteobacteria</taxon>
        <taxon>Campylobacterales</taxon>
        <taxon>Sulfurovaceae</taxon>
        <taxon>Sulfurovum</taxon>
        <taxon>environmental samples</taxon>
    </lineage>
</organism>
<dbReference type="GO" id="GO:0000155">
    <property type="term" value="F:phosphorelay sensor kinase activity"/>
    <property type="evidence" value="ECO:0007669"/>
    <property type="project" value="InterPro"/>
</dbReference>
<keyword evidence="13" id="KW-0472">Membrane</keyword>
<dbReference type="GO" id="GO:0005524">
    <property type="term" value="F:ATP binding"/>
    <property type="evidence" value="ECO:0007669"/>
    <property type="project" value="UniProtKB-KW"/>
</dbReference>